<evidence type="ECO:0000256" key="5">
    <source>
        <dbReference type="ARBA" id="ARBA00023136"/>
    </source>
</evidence>
<evidence type="ECO:0000256" key="1">
    <source>
        <dbReference type="ARBA" id="ARBA00004141"/>
    </source>
</evidence>
<feature type="transmembrane region" description="Helical" evidence="7">
    <location>
        <begin position="122"/>
        <end position="139"/>
    </location>
</feature>
<dbReference type="InterPro" id="IPR037185">
    <property type="entry name" value="EmrE-like"/>
</dbReference>
<dbReference type="Proteomes" id="UP000315700">
    <property type="component" value="Chromosome"/>
</dbReference>
<name>A0A517SDZ5_9PLAN</name>
<feature type="transmembrane region" description="Helical" evidence="7">
    <location>
        <begin position="95"/>
        <end position="115"/>
    </location>
</feature>
<evidence type="ECO:0000256" key="2">
    <source>
        <dbReference type="ARBA" id="ARBA00007362"/>
    </source>
</evidence>
<dbReference type="KEGG" id="ccos:Pan44_23830"/>
<feature type="transmembrane region" description="Helical" evidence="7">
    <location>
        <begin position="178"/>
        <end position="200"/>
    </location>
</feature>
<dbReference type="PANTHER" id="PTHR32322:SF2">
    <property type="entry name" value="EAMA DOMAIN-CONTAINING PROTEIN"/>
    <property type="match status" value="1"/>
</dbReference>
<dbReference type="InterPro" id="IPR000620">
    <property type="entry name" value="EamA_dom"/>
</dbReference>
<organism evidence="9 10">
    <name type="scientific">Caulifigura coniformis</name>
    <dbReference type="NCBI Taxonomy" id="2527983"/>
    <lineage>
        <taxon>Bacteria</taxon>
        <taxon>Pseudomonadati</taxon>
        <taxon>Planctomycetota</taxon>
        <taxon>Planctomycetia</taxon>
        <taxon>Planctomycetales</taxon>
        <taxon>Planctomycetaceae</taxon>
        <taxon>Caulifigura</taxon>
    </lineage>
</organism>
<keyword evidence="3 7" id="KW-0812">Transmembrane</keyword>
<keyword evidence="5 7" id="KW-0472">Membrane</keyword>
<dbReference type="Pfam" id="PF00892">
    <property type="entry name" value="EamA"/>
    <property type="match status" value="1"/>
</dbReference>
<feature type="region of interest" description="Disordered" evidence="6">
    <location>
        <begin position="285"/>
        <end position="305"/>
    </location>
</feature>
<accession>A0A517SDZ5</accession>
<dbReference type="InterPro" id="IPR050638">
    <property type="entry name" value="AA-Vitamin_Transporters"/>
</dbReference>
<reference evidence="9 10" key="1">
    <citation type="submission" date="2019-02" db="EMBL/GenBank/DDBJ databases">
        <title>Deep-cultivation of Planctomycetes and their phenomic and genomic characterization uncovers novel biology.</title>
        <authorList>
            <person name="Wiegand S."/>
            <person name="Jogler M."/>
            <person name="Boedeker C."/>
            <person name="Pinto D."/>
            <person name="Vollmers J."/>
            <person name="Rivas-Marin E."/>
            <person name="Kohn T."/>
            <person name="Peeters S.H."/>
            <person name="Heuer A."/>
            <person name="Rast P."/>
            <person name="Oberbeckmann S."/>
            <person name="Bunk B."/>
            <person name="Jeske O."/>
            <person name="Meyerdierks A."/>
            <person name="Storesund J.E."/>
            <person name="Kallscheuer N."/>
            <person name="Luecker S."/>
            <person name="Lage O.M."/>
            <person name="Pohl T."/>
            <person name="Merkel B.J."/>
            <person name="Hornburger P."/>
            <person name="Mueller R.-W."/>
            <person name="Bruemmer F."/>
            <person name="Labrenz M."/>
            <person name="Spormann A.M."/>
            <person name="Op den Camp H."/>
            <person name="Overmann J."/>
            <person name="Amann R."/>
            <person name="Jetten M.S.M."/>
            <person name="Mascher T."/>
            <person name="Medema M.H."/>
            <person name="Devos D.P."/>
            <person name="Kaster A.-K."/>
            <person name="Ovreas L."/>
            <person name="Rohde M."/>
            <person name="Galperin M.Y."/>
            <person name="Jogler C."/>
        </authorList>
    </citation>
    <scope>NUCLEOTIDE SEQUENCE [LARGE SCALE GENOMIC DNA]</scope>
    <source>
        <strain evidence="9 10">Pan44</strain>
    </source>
</reference>
<dbReference type="InParanoid" id="A0A517SDZ5"/>
<feature type="transmembrane region" description="Helical" evidence="7">
    <location>
        <begin position="12"/>
        <end position="31"/>
    </location>
</feature>
<evidence type="ECO:0000256" key="7">
    <source>
        <dbReference type="SAM" id="Phobius"/>
    </source>
</evidence>
<feature type="domain" description="EamA" evidence="8">
    <location>
        <begin position="148"/>
        <end position="278"/>
    </location>
</feature>
<dbReference type="PANTHER" id="PTHR32322">
    <property type="entry name" value="INNER MEMBRANE TRANSPORTER"/>
    <property type="match status" value="1"/>
</dbReference>
<evidence type="ECO:0000259" key="8">
    <source>
        <dbReference type="Pfam" id="PF00892"/>
    </source>
</evidence>
<evidence type="ECO:0000256" key="3">
    <source>
        <dbReference type="ARBA" id="ARBA00022692"/>
    </source>
</evidence>
<proteinExistence type="inferred from homology"/>
<evidence type="ECO:0000256" key="6">
    <source>
        <dbReference type="SAM" id="MobiDB-lite"/>
    </source>
</evidence>
<feature type="transmembrane region" description="Helical" evidence="7">
    <location>
        <begin position="238"/>
        <end position="258"/>
    </location>
</feature>
<evidence type="ECO:0000256" key="4">
    <source>
        <dbReference type="ARBA" id="ARBA00022989"/>
    </source>
</evidence>
<gene>
    <name evidence="9" type="primary">rhtA</name>
    <name evidence="9" type="ORF">Pan44_23830</name>
</gene>
<dbReference type="OrthoDB" id="9815120at2"/>
<sequence>MPGTDPRRASYSSVGVLIAAMFVLQGGAAFAKNLFPLVGPEGGTTLRLAWASLLLCLAWRPWRQRFTTSEWQWLFLYGLSLGGMNLLIYKALDRIPLGVAVAVEFTGPLAVAVLGSRRLLDLVWVALAALGIGLLFPWTDLGKPLDHFGLLCALGAGACWGIYIVAGKRVAHSAPGGIVTALGMTIALGLALPFGVVSAGASLLNWNAIGIAAIVSLLSSVIPYSLEIVALRNLPARTFGILMALEPVVASIMGAIVLQEWLTTLQAGAMSLIIAASVGSTATSEKAAPGPIDPTDNDPEPVLPI</sequence>
<dbReference type="AlphaFoldDB" id="A0A517SDZ5"/>
<evidence type="ECO:0000313" key="10">
    <source>
        <dbReference type="Proteomes" id="UP000315700"/>
    </source>
</evidence>
<keyword evidence="4 7" id="KW-1133">Transmembrane helix</keyword>
<comment type="subcellular location">
    <subcellularLocation>
        <location evidence="1">Membrane</location>
        <topology evidence="1">Multi-pass membrane protein</topology>
    </subcellularLocation>
</comment>
<dbReference type="SUPFAM" id="SSF103481">
    <property type="entry name" value="Multidrug resistance efflux transporter EmrE"/>
    <property type="match status" value="2"/>
</dbReference>
<evidence type="ECO:0000313" key="9">
    <source>
        <dbReference type="EMBL" id="QDT54350.1"/>
    </source>
</evidence>
<protein>
    <submittedName>
        <fullName evidence="9">Threonine/homoserine exporter RhtA</fullName>
    </submittedName>
</protein>
<dbReference type="EMBL" id="CP036271">
    <property type="protein sequence ID" value="QDT54350.1"/>
    <property type="molecule type" value="Genomic_DNA"/>
</dbReference>
<dbReference type="FunCoup" id="A0A517SDZ5">
    <property type="interactions" value="51"/>
</dbReference>
<feature type="transmembrane region" description="Helical" evidence="7">
    <location>
        <begin position="206"/>
        <end position="226"/>
    </location>
</feature>
<feature type="transmembrane region" description="Helical" evidence="7">
    <location>
        <begin position="145"/>
        <end position="166"/>
    </location>
</feature>
<comment type="similarity">
    <text evidence="2">Belongs to the EamA transporter family.</text>
</comment>
<dbReference type="GO" id="GO:0016020">
    <property type="term" value="C:membrane"/>
    <property type="evidence" value="ECO:0007669"/>
    <property type="project" value="UniProtKB-SubCell"/>
</dbReference>
<feature type="transmembrane region" description="Helical" evidence="7">
    <location>
        <begin position="71"/>
        <end position="89"/>
    </location>
</feature>
<keyword evidence="10" id="KW-1185">Reference proteome</keyword>